<keyword evidence="2" id="KW-1185">Reference proteome</keyword>
<evidence type="ECO:0000313" key="1">
    <source>
        <dbReference type="EMBL" id="CZT25875.1"/>
    </source>
</evidence>
<protein>
    <submittedName>
        <fullName evidence="1">Uncharacterized protein</fullName>
    </submittedName>
</protein>
<gene>
    <name evidence="1" type="ORF">RCC_11544</name>
</gene>
<dbReference type="Proteomes" id="UP000225277">
    <property type="component" value="Unassembled WGS sequence"/>
</dbReference>
<dbReference type="RefSeq" id="XP_023632533.1">
    <property type="nucleotide sequence ID" value="XM_023776765.1"/>
</dbReference>
<organism evidence="1 2">
    <name type="scientific">Ramularia collo-cygni</name>
    <dbReference type="NCBI Taxonomy" id="112498"/>
    <lineage>
        <taxon>Eukaryota</taxon>
        <taxon>Fungi</taxon>
        <taxon>Dikarya</taxon>
        <taxon>Ascomycota</taxon>
        <taxon>Pezizomycotina</taxon>
        <taxon>Dothideomycetes</taxon>
        <taxon>Dothideomycetidae</taxon>
        <taxon>Mycosphaerellales</taxon>
        <taxon>Mycosphaerellaceae</taxon>
        <taxon>Ramularia</taxon>
    </lineage>
</organism>
<dbReference type="EMBL" id="FJUY01000050">
    <property type="protein sequence ID" value="CZT25875.1"/>
    <property type="molecule type" value="Genomic_DNA"/>
</dbReference>
<sequence length="204" mass="22471">MCIPHGVYVRSHGALKIARELKEEAKAAINDDPFSGVIDSGECGVGAHATEKMKRADGSTAITSTTNQNDLPCADTEAYSHNAIFRFAPLWLRGAAWSMSERHVVLFAWRIEIDLSVHRSSTDRWRFQSPSAGLLAASEEIYGETWSWDVVTAVRYMLVLFPGIPASWQGCTSVAGKSRPCFQRTALSRTSKQMESKVLSVCDS</sequence>
<dbReference type="AlphaFoldDB" id="A0A2D3VF47"/>
<name>A0A2D3VF47_9PEZI</name>
<proteinExistence type="predicted"/>
<evidence type="ECO:0000313" key="2">
    <source>
        <dbReference type="Proteomes" id="UP000225277"/>
    </source>
</evidence>
<dbReference type="GeneID" id="35606561"/>
<reference evidence="1 2" key="1">
    <citation type="submission" date="2016-03" db="EMBL/GenBank/DDBJ databases">
        <authorList>
            <person name="Ploux O."/>
        </authorList>
    </citation>
    <scope>NUCLEOTIDE SEQUENCE [LARGE SCALE GENOMIC DNA]</scope>
    <source>
        <strain evidence="1 2">URUG2</strain>
    </source>
</reference>
<accession>A0A2D3VF47</accession>